<evidence type="ECO:0000256" key="8">
    <source>
        <dbReference type="ARBA" id="ARBA00022990"/>
    </source>
</evidence>
<evidence type="ECO:0000256" key="2">
    <source>
        <dbReference type="ARBA" id="ARBA00022552"/>
    </source>
</evidence>
<keyword evidence="3 15" id="KW-0489">Methyltransferase</keyword>
<evidence type="ECO:0000259" key="17">
    <source>
        <dbReference type="PROSITE" id="PS51686"/>
    </source>
</evidence>
<dbReference type="GO" id="GO:0005739">
    <property type="term" value="C:mitochondrion"/>
    <property type="evidence" value="ECO:0007669"/>
    <property type="project" value="UniProtKB-SubCell"/>
</dbReference>
<dbReference type="SUPFAM" id="SSF53335">
    <property type="entry name" value="S-adenosyl-L-methionine-dependent methyltransferases"/>
    <property type="match status" value="1"/>
</dbReference>
<evidence type="ECO:0000313" key="18">
    <source>
        <dbReference type="Ensembl" id="ENSCAFP00000006325.4"/>
    </source>
</evidence>
<gene>
    <name evidence="18" type="primary">NSUN4</name>
</gene>
<keyword evidence="6 15" id="KW-0694">RNA-binding</keyword>
<evidence type="ECO:0000256" key="13">
    <source>
        <dbReference type="ARBA" id="ARBA00050027"/>
    </source>
</evidence>
<feature type="region of interest" description="Disordered" evidence="16">
    <location>
        <begin position="171"/>
        <end position="191"/>
    </location>
</feature>
<organism evidence="18 19">
    <name type="scientific">Canis lupus familiaris</name>
    <name type="common">Dog</name>
    <name type="synonym">Canis familiaris</name>
    <dbReference type="NCBI Taxonomy" id="9615"/>
    <lineage>
        <taxon>Eukaryota</taxon>
        <taxon>Metazoa</taxon>
        <taxon>Chordata</taxon>
        <taxon>Craniata</taxon>
        <taxon>Vertebrata</taxon>
        <taxon>Euteleostomi</taxon>
        <taxon>Mammalia</taxon>
        <taxon>Eutheria</taxon>
        <taxon>Laurasiatheria</taxon>
        <taxon>Carnivora</taxon>
        <taxon>Caniformia</taxon>
        <taxon>Canidae</taxon>
        <taxon>Canis</taxon>
    </lineage>
</organism>
<keyword evidence="2" id="KW-0698">rRNA processing</keyword>
<dbReference type="FunFam" id="3.40.50.150:FF:000055">
    <property type="entry name" value="5-methylcytosine rRNA methyltransferase NSUN4"/>
    <property type="match status" value="1"/>
</dbReference>
<dbReference type="PRINTS" id="PR02008">
    <property type="entry name" value="RCMTFAMILY"/>
</dbReference>
<dbReference type="GO" id="GO:0008173">
    <property type="term" value="F:RNA methyltransferase activity"/>
    <property type="evidence" value="ECO:0007669"/>
    <property type="project" value="InterPro"/>
</dbReference>
<evidence type="ECO:0000256" key="3">
    <source>
        <dbReference type="ARBA" id="ARBA00022603"/>
    </source>
</evidence>
<evidence type="ECO:0000256" key="10">
    <source>
        <dbReference type="ARBA" id="ARBA00042050"/>
    </source>
</evidence>
<dbReference type="GO" id="GO:0003723">
    <property type="term" value="F:RNA binding"/>
    <property type="evidence" value="ECO:0007669"/>
    <property type="project" value="UniProtKB-UniRule"/>
</dbReference>
<evidence type="ECO:0000256" key="11">
    <source>
        <dbReference type="ARBA" id="ARBA00049302"/>
    </source>
</evidence>
<feature type="binding site" evidence="15">
    <location>
        <position position="322"/>
    </location>
    <ligand>
        <name>S-adenosyl-L-methionine</name>
        <dbReference type="ChEBI" id="CHEBI:59789"/>
    </ligand>
</feature>
<dbReference type="Proteomes" id="UP000002254">
    <property type="component" value="Chromosome 15"/>
</dbReference>
<feature type="compositionally biased region" description="Polar residues" evidence="16">
    <location>
        <begin position="179"/>
        <end position="191"/>
    </location>
</feature>
<dbReference type="InterPro" id="IPR023267">
    <property type="entry name" value="RCMT"/>
</dbReference>
<dbReference type="AlphaFoldDB" id="A0A8P0N6Z4"/>
<comment type="catalytic activity">
    <reaction evidence="11">
        <text>a cytidine in rRNA + S-adenosyl-L-methionine = a 5-methylcytidine in rRNA + S-adenosyl-L-homocysteine + H(+)</text>
        <dbReference type="Rhea" id="RHEA:61484"/>
        <dbReference type="Rhea" id="RHEA-COMP:15836"/>
        <dbReference type="Rhea" id="RHEA-COMP:15837"/>
        <dbReference type="ChEBI" id="CHEBI:15378"/>
        <dbReference type="ChEBI" id="CHEBI:57856"/>
        <dbReference type="ChEBI" id="CHEBI:59789"/>
        <dbReference type="ChEBI" id="CHEBI:74483"/>
        <dbReference type="ChEBI" id="CHEBI:82748"/>
    </reaction>
</comment>
<feature type="active site" description="Nucleophile" evidence="15">
    <location>
        <position position="377"/>
    </location>
</feature>
<keyword evidence="5 15" id="KW-0949">S-adenosyl-L-methionine</keyword>
<proteinExistence type="inferred from homology"/>
<accession>A0A8P0N6Z4</accession>
<keyword evidence="8" id="KW-0007">Acetylation</keyword>
<name>A0A8P0N6Z4_CANLF</name>
<reference evidence="18 19" key="1">
    <citation type="journal article" date="2005" name="Nature">
        <title>Genome sequence, comparative analysis and haplotype structure of the domestic dog.</title>
        <authorList>
            <consortium name="Broad Sequencing Platform"/>
            <person name="Lindblad-Toh K."/>
            <person name="Wade C.M."/>
            <person name="Mikkelsen T.S."/>
            <person name="Karlsson E.K."/>
            <person name="Jaffe D.B."/>
            <person name="Kamal M."/>
            <person name="Clamp M."/>
            <person name="Chang J.L."/>
            <person name="Kulbokas E.J. III"/>
            <person name="Zody M.C."/>
            <person name="Mauceli E."/>
            <person name="Xie X."/>
            <person name="Breen M."/>
            <person name="Wayne R.K."/>
            <person name="Ostrander E.A."/>
            <person name="Ponting C.P."/>
            <person name="Galibert F."/>
            <person name="Smith D.R."/>
            <person name="DeJong P.J."/>
            <person name="Kirkness E."/>
            <person name="Alvarez P."/>
            <person name="Biagi T."/>
            <person name="Brockman W."/>
            <person name="Butler J."/>
            <person name="Chin C.W."/>
            <person name="Cook A."/>
            <person name="Cuff J."/>
            <person name="Daly M.J."/>
            <person name="DeCaprio D."/>
            <person name="Gnerre S."/>
            <person name="Grabherr M."/>
            <person name="Kellis M."/>
            <person name="Kleber M."/>
            <person name="Bardeleben C."/>
            <person name="Goodstadt L."/>
            <person name="Heger A."/>
            <person name="Hitte C."/>
            <person name="Kim L."/>
            <person name="Koepfli K.P."/>
            <person name="Parker H.G."/>
            <person name="Pollinger J.P."/>
            <person name="Searle S.M."/>
            <person name="Sutter N.B."/>
            <person name="Thomas R."/>
            <person name="Webber C."/>
            <person name="Baldwin J."/>
            <person name="Abebe A."/>
            <person name="Abouelleil A."/>
            <person name="Aftuck L."/>
            <person name="Ait-Zahra M."/>
            <person name="Aldredge T."/>
            <person name="Allen N."/>
            <person name="An P."/>
            <person name="Anderson S."/>
            <person name="Antoine C."/>
            <person name="Arachchi H."/>
            <person name="Aslam A."/>
            <person name="Ayotte L."/>
            <person name="Bachantsang P."/>
            <person name="Barry A."/>
            <person name="Bayul T."/>
            <person name="Benamara M."/>
            <person name="Berlin A."/>
            <person name="Bessette D."/>
            <person name="Blitshteyn B."/>
            <person name="Bloom T."/>
            <person name="Blye J."/>
            <person name="Boguslavskiy L."/>
            <person name="Bonnet C."/>
            <person name="Boukhgalter B."/>
            <person name="Brown A."/>
            <person name="Cahill P."/>
            <person name="Calixte N."/>
            <person name="Camarata J."/>
            <person name="Cheshatsang Y."/>
            <person name="Chu J."/>
            <person name="Citroen M."/>
            <person name="Collymore A."/>
            <person name="Cooke P."/>
            <person name="Dawoe T."/>
            <person name="Daza R."/>
            <person name="Decktor K."/>
            <person name="DeGray S."/>
            <person name="Dhargay N."/>
            <person name="Dooley K."/>
            <person name="Dooley K."/>
            <person name="Dorje P."/>
            <person name="Dorjee K."/>
            <person name="Dorris L."/>
            <person name="Duffey N."/>
            <person name="Dupes A."/>
            <person name="Egbiremolen O."/>
            <person name="Elong R."/>
            <person name="Falk J."/>
            <person name="Farina A."/>
            <person name="Faro S."/>
            <person name="Ferguson D."/>
            <person name="Ferreira P."/>
            <person name="Fisher S."/>
            <person name="FitzGerald M."/>
            <person name="Foley K."/>
            <person name="Foley C."/>
            <person name="Franke A."/>
            <person name="Friedrich D."/>
            <person name="Gage D."/>
            <person name="Garber M."/>
            <person name="Gearin G."/>
            <person name="Giannoukos G."/>
            <person name="Goode T."/>
            <person name="Goyette A."/>
            <person name="Graham J."/>
            <person name="Grandbois E."/>
            <person name="Gyaltsen K."/>
            <person name="Hafez N."/>
            <person name="Hagopian D."/>
            <person name="Hagos B."/>
            <person name="Hall J."/>
            <person name="Healy C."/>
            <person name="Hegarty R."/>
            <person name="Honan T."/>
            <person name="Horn A."/>
            <person name="Houde N."/>
            <person name="Hughes L."/>
            <person name="Hunnicutt L."/>
            <person name="Husby M."/>
            <person name="Jester B."/>
            <person name="Jones C."/>
            <person name="Kamat A."/>
            <person name="Kanga B."/>
            <person name="Kells C."/>
            <person name="Khazanovich D."/>
            <person name="Kieu A.C."/>
            <person name="Kisner P."/>
            <person name="Kumar M."/>
            <person name="Lance K."/>
            <person name="Landers T."/>
            <person name="Lara M."/>
            <person name="Lee W."/>
            <person name="Leger J.P."/>
            <person name="Lennon N."/>
            <person name="Leuper L."/>
            <person name="LeVine S."/>
            <person name="Liu J."/>
            <person name="Liu X."/>
            <person name="Lokyitsang Y."/>
            <person name="Lokyitsang T."/>
            <person name="Lui A."/>
            <person name="Macdonald J."/>
            <person name="Major J."/>
            <person name="Marabella R."/>
            <person name="Maru K."/>
            <person name="Matthews C."/>
            <person name="McDonough S."/>
            <person name="Mehta T."/>
            <person name="Meldrim J."/>
            <person name="Melnikov A."/>
            <person name="Meneus L."/>
            <person name="Mihalev A."/>
            <person name="Mihova T."/>
            <person name="Miller K."/>
            <person name="Mittelman R."/>
            <person name="Mlenga V."/>
            <person name="Mulrain L."/>
            <person name="Munson G."/>
            <person name="Navidi A."/>
            <person name="Naylor J."/>
            <person name="Nguyen T."/>
            <person name="Nguyen N."/>
            <person name="Nguyen C."/>
            <person name="Nguyen T."/>
            <person name="Nicol R."/>
            <person name="Norbu N."/>
            <person name="Norbu C."/>
            <person name="Novod N."/>
            <person name="Nyima T."/>
            <person name="Olandt P."/>
            <person name="O'Neill B."/>
            <person name="O'Neill K."/>
            <person name="Osman S."/>
            <person name="Oyono L."/>
            <person name="Patti C."/>
            <person name="Perrin D."/>
            <person name="Phunkhang P."/>
            <person name="Pierre F."/>
            <person name="Priest M."/>
            <person name="Rachupka A."/>
            <person name="Raghuraman S."/>
            <person name="Rameau R."/>
            <person name="Ray V."/>
            <person name="Raymond C."/>
            <person name="Rege F."/>
            <person name="Rise C."/>
            <person name="Rogers J."/>
            <person name="Rogov P."/>
            <person name="Sahalie J."/>
            <person name="Settipalli S."/>
            <person name="Sharpe T."/>
            <person name="Shea T."/>
            <person name="Sheehan M."/>
            <person name="Sherpa N."/>
            <person name="Shi J."/>
            <person name="Shih D."/>
            <person name="Sloan J."/>
            <person name="Smith C."/>
            <person name="Sparrow T."/>
            <person name="Stalker J."/>
            <person name="Stange-Thomann N."/>
            <person name="Stavropoulos S."/>
            <person name="Stone C."/>
            <person name="Stone S."/>
            <person name="Sykes S."/>
            <person name="Tchuinga P."/>
            <person name="Tenzing P."/>
            <person name="Tesfaye S."/>
            <person name="Thoulutsang D."/>
            <person name="Thoulutsang Y."/>
            <person name="Topham K."/>
            <person name="Topping I."/>
            <person name="Tsamla T."/>
            <person name="Vassiliev H."/>
            <person name="Venkataraman V."/>
            <person name="Vo A."/>
            <person name="Wangchuk T."/>
            <person name="Wangdi T."/>
            <person name="Weiand M."/>
            <person name="Wilkinson J."/>
            <person name="Wilson A."/>
            <person name="Yadav S."/>
            <person name="Yang S."/>
            <person name="Yang X."/>
            <person name="Young G."/>
            <person name="Yu Q."/>
            <person name="Zainoun J."/>
            <person name="Zembek L."/>
            <person name="Zimmer A."/>
            <person name="Lander E.S."/>
        </authorList>
    </citation>
    <scope>NUCLEOTIDE SEQUENCE [LARGE SCALE GENOMIC DNA]</scope>
    <source>
        <strain evidence="18">Boxer</strain>
    </source>
</reference>
<comment type="subcellular location">
    <subcellularLocation>
        <location evidence="1">Mitochondrion</location>
    </subcellularLocation>
</comment>
<evidence type="ECO:0000256" key="7">
    <source>
        <dbReference type="ARBA" id="ARBA00022946"/>
    </source>
</evidence>
<comment type="similarity">
    <text evidence="15">Belongs to the class I-like SAM-binding methyltransferase superfamily. RsmB/NOP family.</text>
</comment>
<dbReference type="CDD" id="cd02440">
    <property type="entry name" value="AdoMet_MTases"/>
    <property type="match status" value="1"/>
</dbReference>
<sequence length="451" mass="49952">MAALVGRRARDVLKRAPFATVPRRHRHKKKWSLPGLAAASPSSCVRLLRALVLTGSAFWGPPLFVRRGLTAAGSVPREHRVPAPEALALTSRVTSVTVAATEPKFPATQLALQNFDMTYSVQFGDLWPSIRVSLLSEQKYGALVNNFAAWDHVSGELEQLNARDFVSEAISHGEPEPESGQTTTPPQASGAYSPNLRCFTFARGDVSRFPPARLGSLGVMDYYLMDAASLLPVLALGLQPGDTVLDLCAAPGGKTLALLQTGCCRNLAANDLSTSRTGRLQRVLRSYVPQDIRDRNRVRVTSWDGRKWGELEGDTYDRVLVDVPCTTDRHSLREEENNIFQRSRKKERQMLPMLQVQLLAAGLLATKPGGHIVYSTCSLSHLQNEYVVQGTIEFLANQYSIKVQVEDLTHFRKLFMDTFSFFPSCQVGELVIPNLLANFGPMYFCKMCRLT</sequence>
<feature type="binding site" evidence="15">
    <location>
        <begin position="248"/>
        <end position="254"/>
    </location>
    <ligand>
        <name>S-adenosyl-L-methionine</name>
        <dbReference type="ChEBI" id="CHEBI:59789"/>
    </ligand>
</feature>
<keyword evidence="9" id="KW-0496">Mitochondrion</keyword>
<comment type="catalytic activity">
    <reaction evidence="12">
        <text>a cytidine in mRNA + S-adenosyl-L-methionine = a 5-methylcytidine in mRNA + S-adenosyl-L-homocysteine + H(+)</text>
        <dbReference type="Rhea" id="RHEA:61464"/>
        <dbReference type="Rhea" id="RHEA-COMP:15145"/>
        <dbReference type="Rhea" id="RHEA-COMP:15826"/>
        <dbReference type="ChEBI" id="CHEBI:15378"/>
        <dbReference type="ChEBI" id="CHEBI:57856"/>
        <dbReference type="ChEBI" id="CHEBI:59789"/>
        <dbReference type="ChEBI" id="CHEBI:74483"/>
        <dbReference type="ChEBI" id="CHEBI:82748"/>
    </reaction>
</comment>
<dbReference type="PROSITE" id="PS51686">
    <property type="entry name" value="SAM_MT_RSMB_NOP"/>
    <property type="match status" value="1"/>
</dbReference>
<evidence type="ECO:0000256" key="5">
    <source>
        <dbReference type="ARBA" id="ARBA00022691"/>
    </source>
</evidence>
<dbReference type="Gene3D" id="3.40.50.150">
    <property type="entry name" value="Vaccinia Virus protein VP39"/>
    <property type="match status" value="1"/>
</dbReference>
<dbReference type="GO" id="GO:0006364">
    <property type="term" value="P:rRNA processing"/>
    <property type="evidence" value="ECO:0007669"/>
    <property type="project" value="UniProtKB-KW"/>
</dbReference>
<dbReference type="PANTHER" id="PTHR22808">
    <property type="entry name" value="NCL1 YEAST -RELATED NOL1/NOP2/FMU SUN DOMAIN-CONTAINING"/>
    <property type="match status" value="1"/>
</dbReference>
<evidence type="ECO:0000256" key="4">
    <source>
        <dbReference type="ARBA" id="ARBA00022679"/>
    </source>
</evidence>
<feature type="domain" description="SAM-dependent MTase RsmB/NOP-type" evidence="17">
    <location>
        <begin position="146"/>
        <end position="450"/>
    </location>
</feature>
<evidence type="ECO:0000313" key="19">
    <source>
        <dbReference type="Proteomes" id="UP000002254"/>
    </source>
</evidence>
<evidence type="ECO:0000256" key="12">
    <source>
        <dbReference type="ARBA" id="ARBA00049906"/>
    </source>
</evidence>
<evidence type="ECO:0000256" key="14">
    <source>
        <dbReference type="ARBA" id="ARBA00050049"/>
    </source>
</evidence>
<protein>
    <recommendedName>
        <fullName evidence="13">5-cytosine rRNA methyltransferase NSUN4</fullName>
    </recommendedName>
    <alternativeName>
        <fullName evidence="14">5-cytosine tRNA methyltransferase NSUN4</fullName>
    </alternativeName>
    <alternativeName>
        <fullName evidence="10">NOL1/NOP2/Sun domain family member 4</fullName>
    </alternativeName>
</protein>
<keyword evidence="4 15" id="KW-0808">Transferase</keyword>
<evidence type="ECO:0000256" key="15">
    <source>
        <dbReference type="PROSITE-ProRule" id="PRU01023"/>
    </source>
</evidence>
<evidence type="ECO:0000256" key="9">
    <source>
        <dbReference type="ARBA" id="ARBA00023128"/>
    </source>
</evidence>
<dbReference type="Gene3D" id="6.20.240.40">
    <property type="match status" value="1"/>
</dbReference>
<evidence type="ECO:0000256" key="16">
    <source>
        <dbReference type="SAM" id="MobiDB-lite"/>
    </source>
</evidence>
<dbReference type="InterPro" id="IPR001678">
    <property type="entry name" value="MeTrfase_RsmB-F_NOP2_dom"/>
</dbReference>
<dbReference type="InterPro" id="IPR049560">
    <property type="entry name" value="MeTrfase_RsmB-F_NOP2_cat"/>
</dbReference>
<dbReference type="PANTHER" id="PTHR22808:SF3">
    <property type="entry name" value="5-METHYLCYTOSINE RRNA METHYLTRANSFERASE NSUN4"/>
    <property type="match status" value="1"/>
</dbReference>
<dbReference type="GO" id="GO:0001510">
    <property type="term" value="P:RNA methylation"/>
    <property type="evidence" value="ECO:0007669"/>
    <property type="project" value="InterPro"/>
</dbReference>
<evidence type="ECO:0000256" key="6">
    <source>
        <dbReference type="ARBA" id="ARBA00022884"/>
    </source>
</evidence>
<evidence type="ECO:0000256" key="1">
    <source>
        <dbReference type="ARBA" id="ARBA00004173"/>
    </source>
</evidence>
<keyword evidence="7" id="KW-0809">Transit peptide</keyword>
<feature type="binding site" evidence="15">
    <location>
        <position position="304"/>
    </location>
    <ligand>
        <name>S-adenosyl-L-methionine</name>
        <dbReference type="ChEBI" id="CHEBI:59789"/>
    </ligand>
</feature>
<dbReference type="Pfam" id="PF01189">
    <property type="entry name" value="Methyltr_RsmB-F"/>
    <property type="match status" value="1"/>
</dbReference>
<dbReference type="Ensembl" id="ENSCAFT00000006832.5">
    <property type="protein sequence ID" value="ENSCAFP00000006325.4"/>
    <property type="gene ID" value="ENSCAFG00000004259.6"/>
</dbReference>
<dbReference type="OrthoDB" id="9808458at2759"/>
<reference evidence="18" key="2">
    <citation type="submission" date="2025-08" db="UniProtKB">
        <authorList>
            <consortium name="Ensembl"/>
        </authorList>
    </citation>
    <scope>IDENTIFICATION</scope>
</reference>
<dbReference type="InterPro" id="IPR029063">
    <property type="entry name" value="SAM-dependent_MTases_sf"/>
</dbReference>
<feature type="binding site" evidence="15">
    <location>
        <position position="271"/>
    </location>
    <ligand>
        <name>S-adenosyl-L-methionine</name>
        <dbReference type="ChEBI" id="CHEBI:59789"/>
    </ligand>
</feature>